<accession>A0ABQ2JDR5</accession>
<proteinExistence type="predicted"/>
<gene>
    <name evidence="1" type="ORF">GCM10011349_08110</name>
</gene>
<keyword evidence="2" id="KW-1185">Reference proteome</keyword>
<dbReference type="EMBL" id="BMLK01000003">
    <property type="protein sequence ID" value="GGN43684.1"/>
    <property type="molecule type" value="Genomic_DNA"/>
</dbReference>
<sequence>MLQLDQLAPVFEAHAVNRTARATLAQFPGPMIEFIEHAQGRLPTQGRNRDSSQGYHRQQCVAEFQLRSPCVIQ</sequence>
<protein>
    <submittedName>
        <fullName evidence="1">Uncharacterized protein</fullName>
    </submittedName>
</protein>
<evidence type="ECO:0000313" key="1">
    <source>
        <dbReference type="EMBL" id="GGN43684.1"/>
    </source>
</evidence>
<comment type="caution">
    <text evidence="1">The sequence shown here is derived from an EMBL/GenBank/DDBJ whole genome shotgun (WGS) entry which is preliminary data.</text>
</comment>
<evidence type="ECO:0000313" key="2">
    <source>
        <dbReference type="Proteomes" id="UP000605099"/>
    </source>
</evidence>
<name>A0ABQ2JDR5_9SPHN</name>
<reference evidence="2" key="1">
    <citation type="journal article" date="2019" name="Int. J. Syst. Evol. Microbiol.">
        <title>The Global Catalogue of Microorganisms (GCM) 10K type strain sequencing project: providing services to taxonomists for standard genome sequencing and annotation.</title>
        <authorList>
            <consortium name="The Broad Institute Genomics Platform"/>
            <consortium name="The Broad Institute Genome Sequencing Center for Infectious Disease"/>
            <person name="Wu L."/>
            <person name="Ma J."/>
        </authorList>
    </citation>
    <scope>NUCLEOTIDE SEQUENCE [LARGE SCALE GENOMIC DNA]</scope>
    <source>
        <strain evidence="2">CGMCC 1.6784</strain>
    </source>
</reference>
<dbReference type="Proteomes" id="UP000605099">
    <property type="component" value="Unassembled WGS sequence"/>
</dbReference>
<organism evidence="1 2">
    <name type="scientific">Novosphingobium indicum</name>
    <dbReference type="NCBI Taxonomy" id="462949"/>
    <lineage>
        <taxon>Bacteria</taxon>
        <taxon>Pseudomonadati</taxon>
        <taxon>Pseudomonadota</taxon>
        <taxon>Alphaproteobacteria</taxon>
        <taxon>Sphingomonadales</taxon>
        <taxon>Sphingomonadaceae</taxon>
        <taxon>Novosphingobium</taxon>
    </lineage>
</organism>